<keyword evidence="3" id="KW-1185">Reference proteome</keyword>
<gene>
    <name evidence="2" type="ORF">EDD18DRAFT_784675</name>
</gene>
<protein>
    <submittedName>
        <fullName evidence="2">Uncharacterized protein</fullName>
    </submittedName>
</protein>
<evidence type="ECO:0000256" key="1">
    <source>
        <dbReference type="SAM" id="MobiDB-lite"/>
    </source>
</evidence>
<dbReference type="EMBL" id="JAUEPU010000007">
    <property type="protein sequence ID" value="KAK0500936.1"/>
    <property type="molecule type" value="Genomic_DNA"/>
</dbReference>
<name>A0AA39TUH7_9AGAR</name>
<organism evidence="2 3">
    <name type="scientific">Armillaria luteobubalina</name>
    <dbReference type="NCBI Taxonomy" id="153913"/>
    <lineage>
        <taxon>Eukaryota</taxon>
        <taxon>Fungi</taxon>
        <taxon>Dikarya</taxon>
        <taxon>Basidiomycota</taxon>
        <taxon>Agaricomycotina</taxon>
        <taxon>Agaricomycetes</taxon>
        <taxon>Agaricomycetidae</taxon>
        <taxon>Agaricales</taxon>
        <taxon>Marasmiineae</taxon>
        <taxon>Physalacriaceae</taxon>
        <taxon>Armillaria</taxon>
    </lineage>
</organism>
<reference evidence="2" key="1">
    <citation type="submission" date="2023-06" db="EMBL/GenBank/DDBJ databases">
        <authorList>
            <consortium name="Lawrence Berkeley National Laboratory"/>
            <person name="Ahrendt S."/>
            <person name="Sahu N."/>
            <person name="Indic B."/>
            <person name="Wong-Bajracharya J."/>
            <person name="Merenyi Z."/>
            <person name="Ke H.-M."/>
            <person name="Monk M."/>
            <person name="Kocsube S."/>
            <person name="Drula E."/>
            <person name="Lipzen A."/>
            <person name="Balint B."/>
            <person name="Henrissat B."/>
            <person name="Andreopoulos B."/>
            <person name="Martin F.M."/>
            <person name="Harder C.B."/>
            <person name="Rigling D."/>
            <person name="Ford K.L."/>
            <person name="Foster G.D."/>
            <person name="Pangilinan J."/>
            <person name="Papanicolaou A."/>
            <person name="Barry K."/>
            <person name="LaButti K."/>
            <person name="Viragh M."/>
            <person name="Koriabine M."/>
            <person name="Yan M."/>
            <person name="Riley R."/>
            <person name="Champramary S."/>
            <person name="Plett K.L."/>
            <person name="Tsai I.J."/>
            <person name="Slot J."/>
            <person name="Sipos G."/>
            <person name="Plett J."/>
            <person name="Nagy L.G."/>
            <person name="Grigoriev I.V."/>
        </authorList>
    </citation>
    <scope>NUCLEOTIDE SEQUENCE</scope>
    <source>
        <strain evidence="2">HWK02</strain>
    </source>
</reference>
<proteinExistence type="predicted"/>
<dbReference type="Proteomes" id="UP001175228">
    <property type="component" value="Unassembled WGS sequence"/>
</dbReference>
<comment type="caution">
    <text evidence="2">The sequence shown here is derived from an EMBL/GenBank/DDBJ whole genome shotgun (WGS) entry which is preliminary data.</text>
</comment>
<accession>A0AA39TUH7</accession>
<sequence>MLPHVGEYIVLKPDSVASLKHLDDPEVTKACKALESKSYVARVINLLSFPLPGVEYINIAVTLVSQGLPNSEPDRLILPDMSALILPNTSHPLSRSPMKPSPSLPWSDYYHPTQAMTRYRIRSDTNLGDSWPEPKYKLDVPDRLRLSQQYFNEDADRRDVLRKEQIPESASGTIEDDVTLDKPDECQVDTGSHSFCDIQSLQPTTEPENQHSGETCEAQQKQTFAPSSFFRSIFRKVLPCIPCLRADFEDDDDDNASMLSFDPVVALSIFSRPSTDLKPVILISNNLEFIERINDPWEFFHELEALRRIEEDYHERVIHKIQNDIERTRQKDRELHARFQSKMSKALPEETRLLCRKRYCCPRNHPFLADVHLTDTKFI</sequence>
<evidence type="ECO:0000313" key="2">
    <source>
        <dbReference type="EMBL" id="KAK0500936.1"/>
    </source>
</evidence>
<dbReference type="AlphaFoldDB" id="A0AA39TUH7"/>
<feature type="region of interest" description="Disordered" evidence="1">
    <location>
        <begin position="164"/>
        <end position="183"/>
    </location>
</feature>
<evidence type="ECO:0000313" key="3">
    <source>
        <dbReference type="Proteomes" id="UP001175228"/>
    </source>
</evidence>